<feature type="transmembrane region" description="Helical" evidence="1">
    <location>
        <begin position="12"/>
        <end position="33"/>
    </location>
</feature>
<reference evidence="2 3" key="1">
    <citation type="submission" date="2022-06" db="EMBL/GenBank/DDBJ databases">
        <title>Isolation of gut microbiota from human fecal samples.</title>
        <authorList>
            <person name="Pamer E.G."/>
            <person name="Barat B."/>
            <person name="Waligurski E."/>
            <person name="Medina S."/>
            <person name="Paddock L."/>
            <person name="Mostad J."/>
        </authorList>
    </citation>
    <scope>NUCLEOTIDE SEQUENCE [LARGE SCALE GENOMIC DNA]</scope>
    <source>
        <strain evidence="2 3">DFI.9.73</strain>
    </source>
</reference>
<name>A0ABT1S112_9FIRM</name>
<organism evidence="2 3">
    <name type="scientific">Neglectibacter timonensis</name>
    <dbReference type="NCBI Taxonomy" id="1776382"/>
    <lineage>
        <taxon>Bacteria</taxon>
        <taxon>Bacillati</taxon>
        <taxon>Bacillota</taxon>
        <taxon>Clostridia</taxon>
        <taxon>Eubacteriales</taxon>
        <taxon>Oscillospiraceae</taxon>
        <taxon>Neglectibacter</taxon>
    </lineage>
</organism>
<keyword evidence="1" id="KW-0812">Transmembrane</keyword>
<gene>
    <name evidence="2" type="ORF">NE695_11775</name>
</gene>
<dbReference type="RefSeq" id="WP_066863281.1">
    <property type="nucleotide sequence ID" value="NZ_CABKVV010000013.1"/>
</dbReference>
<keyword evidence="3" id="KW-1185">Reference proteome</keyword>
<evidence type="ECO:0008006" key="4">
    <source>
        <dbReference type="Google" id="ProtNLM"/>
    </source>
</evidence>
<sequence length="185" mass="21133">MENLINWCNTNGGFLSAILSVVTLIISIVAIWVSISVSRKQNRIALFEKRATLHSKFVQIKNFRDSLNLQGLPPGMLDTQDVWAGVYLSFFFNTHSASVPSDAFQKMTTCLEILNLYCNELQSTKYLFQLDLEALNEINSLCENYQHFVSDLLTSGNMDYLEKFKNSSDTLFKNTIPKIEKQMKI</sequence>
<keyword evidence="1" id="KW-1133">Transmembrane helix</keyword>
<evidence type="ECO:0000256" key="1">
    <source>
        <dbReference type="SAM" id="Phobius"/>
    </source>
</evidence>
<proteinExistence type="predicted"/>
<protein>
    <recommendedName>
        <fullName evidence="4">DUF4760 domain-containing protein</fullName>
    </recommendedName>
</protein>
<keyword evidence="1" id="KW-0472">Membrane</keyword>
<evidence type="ECO:0000313" key="2">
    <source>
        <dbReference type="EMBL" id="MCQ4840589.1"/>
    </source>
</evidence>
<dbReference type="GeneID" id="90532201"/>
<comment type="caution">
    <text evidence="2">The sequence shown here is derived from an EMBL/GenBank/DDBJ whole genome shotgun (WGS) entry which is preliminary data.</text>
</comment>
<accession>A0ABT1S112</accession>
<dbReference type="EMBL" id="JANFZH010000026">
    <property type="protein sequence ID" value="MCQ4840589.1"/>
    <property type="molecule type" value="Genomic_DNA"/>
</dbReference>
<dbReference type="Proteomes" id="UP001524473">
    <property type="component" value="Unassembled WGS sequence"/>
</dbReference>
<evidence type="ECO:0000313" key="3">
    <source>
        <dbReference type="Proteomes" id="UP001524473"/>
    </source>
</evidence>